<evidence type="ECO:0000313" key="1">
    <source>
        <dbReference type="Proteomes" id="UP000887566"/>
    </source>
</evidence>
<reference evidence="2" key="1">
    <citation type="submission" date="2022-11" db="UniProtKB">
        <authorList>
            <consortium name="WormBaseParasite"/>
        </authorList>
    </citation>
    <scope>IDENTIFICATION</scope>
</reference>
<accession>A0A914WQ49</accession>
<organism evidence="1 2">
    <name type="scientific">Plectus sambesii</name>
    <dbReference type="NCBI Taxonomy" id="2011161"/>
    <lineage>
        <taxon>Eukaryota</taxon>
        <taxon>Metazoa</taxon>
        <taxon>Ecdysozoa</taxon>
        <taxon>Nematoda</taxon>
        <taxon>Chromadorea</taxon>
        <taxon>Plectida</taxon>
        <taxon>Plectina</taxon>
        <taxon>Plectoidea</taxon>
        <taxon>Plectidae</taxon>
        <taxon>Plectus</taxon>
    </lineage>
</organism>
<proteinExistence type="predicted"/>
<keyword evidence="1" id="KW-1185">Reference proteome</keyword>
<dbReference type="Proteomes" id="UP000887566">
    <property type="component" value="Unplaced"/>
</dbReference>
<dbReference type="WBParaSite" id="PSAMB.scaffold4999size12928.g25693.t1">
    <property type="protein sequence ID" value="PSAMB.scaffold4999size12928.g25693.t1"/>
    <property type="gene ID" value="PSAMB.scaffold4999size12928.g25693"/>
</dbReference>
<protein>
    <submittedName>
        <fullName evidence="2">Uncharacterized protein</fullName>
    </submittedName>
</protein>
<dbReference type="AlphaFoldDB" id="A0A914WQ49"/>
<name>A0A914WQ49_9BILA</name>
<sequence>EVAIECVEGRECNEAVKAVVSEYRSAEDQHEQLRRPFVRTAAVQLLALLERSPPE</sequence>
<evidence type="ECO:0000313" key="2">
    <source>
        <dbReference type="WBParaSite" id="PSAMB.scaffold4999size12928.g25693.t1"/>
    </source>
</evidence>